<sequence>MAGPGAGHRSALTLPETRCCVVSVAASAPSAHSADVGRRPPGLPAPRGFRTACAAAYALAYLIAGDRRMLRLVRRYGPIMTMPILSMGEVAIVSDPELVKEVFTAPADVLLGGEGVGPAAAIYGSGSMFVQEEPEHLRRRKLLIPPLHGAALSSYEPIIADCARAAMRSWPVDRPFELLAAARALMLDVIVKVIFGVEDPGQVRRLGRPFERLLNLAVSEQLTVRYALRRFGALRVWPSRARARKEIDDVVMPLIAQRRTDPGLRERRDILALLMCARDENGEGLSDSEIRDDLVTLVLAGHETTATTLAWAFDLLLHHPDALRHVREEAVSGDDTFTTAVIDETLRVRPPAPFTARVAAQPFPIGGYLVNAGTRIVIHIIAINRNPDSYHQPNEFRPERFVGARPQTYAWVPFGGGVKRCLGAAFAMRELVTVLQVLLREGEFSAVDELPERIVRRSIMLAPRHGTRVRFRPRLQESF</sequence>
<dbReference type="GO" id="GO:0005506">
    <property type="term" value="F:iron ion binding"/>
    <property type="evidence" value="ECO:0007669"/>
    <property type="project" value="InterPro"/>
</dbReference>
<dbReference type="PANTHER" id="PTHR24305">
    <property type="entry name" value="CYTOCHROME P450"/>
    <property type="match status" value="1"/>
</dbReference>
<dbReference type="InterPro" id="IPR002401">
    <property type="entry name" value="Cyt_P450_E_grp-I"/>
</dbReference>
<protein>
    <submittedName>
        <fullName evidence="5">Cytochrome P450</fullName>
    </submittedName>
</protein>
<evidence type="ECO:0000256" key="1">
    <source>
        <dbReference type="ARBA" id="ARBA00001971"/>
    </source>
</evidence>
<dbReference type="PROSITE" id="PS00086">
    <property type="entry name" value="CYTOCHROME_P450"/>
    <property type="match status" value="1"/>
</dbReference>
<comment type="cofactor">
    <cofactor evidence="1 3">
        <name>heme</name>
        <dbReference type="ChEBI" id="CHEBI:30413"/>
    </cofactor>
</comment>
<proteinExistence type="inferred from homology"/>
<keyword evidence="4" id="KW-0503">Monooxygenase</keyword>
<dbReference type="InterPro" id="IPR017972">
    <property type="entry name" value="Cyt_P450_CS"/>
</dbReference>
<dbReference type="GO" id="GO:0016705">
    <property type="term" value="F:oxidoreductase activity, acting on paired donors, with incorporation or reduction of molecular oxygen"/>
    <property type="evidence" value="ECO:0007669"/>
    <property type="project" value="InterPro"/>
</dbReference>
<name>A0A5B1BV70_MYCSI</name>
<evidence type="ECO:0000313" key="5">
    <source>
        <dbReference type="EMBL" id="KAA1251144.1"/>
    </source>
</evidence>
<evidence type="ECO:0000313" key="6">
    <source>
        <dbReference type="Proteomes" id="UP000324701"/>
    </source>
</evidence>
<evidence type="ECO:0000256" key="2">
    <source>
        <dbReference type="ARBA" id="ARBA00010617"/>
    </source>
</evidence>
<dbReference type="OrthoDB" id="7376058at2"/>
<comment type="caution">
    <text evidence="5">The sequence shown here is derived from an EMBL/GenBank/DDBJ whole genome shotgun (WGS) entry which is preliminary data.</text>
</comment>
<keyword evidence="3 4" id="KW-0408">Iron</keyword>
<dbReference type="InterPro" id="IPR001128">
    <property type="entry name" value="Cyt_P450"/>
</dbReference>
<dbReference type="EMBL" id="VTZN01000022">
    <property type="protein sequence ID" value="KAA1251144.1"/>
    <property type="molecule type" value="Genomic_DNA"/>
</dbReference>
<dbReference type="PRINTS" id="PR00463">
    <property type="entry name" value="EP450I"/>
</dbReference>
<dbReference type="SUPFAM" id="SSF48264">
    <property type="entry name" value="Cytochrome P450"/>
    <property type="match status" value="1"/>
</dbReference>
<keyword evidence="6" id="KW-1185">Reference proteome</keyword>
<feature type="binding site" description="axial binding residue" evidence="3">
    <location>
        <position position="421"/>
    </location>
    <ligand>
        <name>heme</name>
        <dbReference type="ChEBI" id="CHEBI:30413"/>
    </ligand>
    <ligandPart>
        <name>Fe</name>
        <dbReference type="ChEBI" id="CHEBI:18248"/>
    </ligandPart>
</feature>
<dbReference type="Gene3D" id="1.10.630.10">
    <property type="entry name" value="Cytochrome P450"/>
    <property type="match status" value="1"/>
</dbReference>
<dbReference type="GO" id="GO:0004497">
    <property type="term" value="F:monooxygenase activity"/>
    <property type="evidence" value="ECO:0007669"/>
    <property type="project" value="UniProtKB-KW"/>
</dbReference>
<dbReference type="InterPro" id="IPR050121">
    <property type="entry name" value="Cytochrome_P450_monoxygenase"/>
</dbReference>
<dbReference type="GO" id="GO:0020037">
    <property type="term" value="F:heme binding"/>
    <property type="evidence" value="ECO:0007669"/>
    <property type="project" value="InterPro"/>
</dbReference>
<gene>
    <name evidence="5" type="ORF">F0Q45_05955</name>
</gene>
<accession>A0A5B1BV70</accession>
<dbReference type="Pfam" id="PF00067">
    <property type="entry name" value="p450"/>
    <property type="match status" value="1"/>
</dbReference>
<evidence type="ECO:0000256" key="3">
    <source>
        <dbReference type="PIRSR" id="PIRSR602401-1"/>
    </source>
</evidence>
<dbReference type="PRINTS" id="PR00385">
    <property type="entry name" value="P450"/>
</dbReference>
<reference evidence="5 6" key="1">
    <citation type="submission" date="2019-09" db="EMBL/GenBank/DDBJ databases">
        <title>Report of infection by Mycobacterium simiae a patient suffering from pulmonary tuberculosis.</title>
        <authorList>
            <person name="Mohanty P.S."/>
            <person name="Bansal A.K."/>
            <person name="Singh H."/>
            <person name="Sharma S."/>
            <person name="Patil S.A."/>
            <person name="Upadhaya P."/>
            <person name="Singh P.K."/>
            <person name="Kumar D."/>
            <person name="Kumar S."/>
            <person name="Singh R.K."/>
            <person name="Chaudhary B."/>
        </authorList>
    </citation>
    <scope>NUCLEOTIDE SEQUENCE [LARGE SCALE GENOMIC DNA]</scope>
    <source>
        <strain evidence="5 6">JAL-560-SIM</strain>
    </source>
</reference>
<evidence type="ECO:0000256" key="4">
    <source>
        <dbReference type="RuleBase" id="RU000461"/>
    </source>
</evidence>
<dbReference type="Proteomes" id="UP000324701">
    <property type="component" value="Unassembled WGS sequence"/>
</dbReference>
<dbReference type="PANTHER" id="PTHR24305:SF166">
    <property type="entry name" value="CYTOCHROME P450 12A4, MITOCHONDRIAL-RELATED"/>
    <property type="match status" value="1"/>
</dbReference>
<comment type="similarity">
    <text evidence="2 4">Belongs to the cytochrome P450 family.</text>
</comment>
<dbReference type="CDD" id="cd11053">
    <property type="entry name" value="CYP110-like"/>
    <property type="match status" value="1"/>
</dbReference>
<keyword evidence="3 4" id="KW-0349">Heme</keyword>
<organism evidence="5 6">
    <name type="scientific">Mycobacterium simiae</name>
    <name type="common">Mycobacterium habana</name>
    <dbReference type="NCBI Taxonomy" id="1784"/>
    <lineage>
        <taxon>Bacteria</taxon>
        <taxon>Bacillati</taxon>
        <taxon>Actinomycetota</taxon>
        <taxon>Actinomycetes</taxon>
        <taxon>Mycobacteriales</taxon>
        <taxon>Mycobacteriaceae</taxon>
        <taxon>Mycobacterium</taxon>
        <taxon>Mycobacterium simiae complex</taxon>
    </lineage>
</organism>
<keyword evidence="3 4" id="KW-0479">Metal-binding</keyword>
<dbReference type="AlphaFoldDB" id="A0A5B1BV70"/>
<dbReference type="InterPro" id="IPR036396">
    <property type="entry name" value="Cyt_P450_sf"/>
</dbReference>
<keyword evidence="4" id="KW-0560">Oxidoreductase</keyword>
<dbReference type="RefSeq" id="WP_149653085.1">
    <property type="nucleotide sequence ID" value="NZ_VTZN01000022.1"/>
</dbReference>